<dbReference type="Pfam" id="PF00583">
    <property type="entry name" value="Acetyltransf_1"/>
    <property type="match status" value="1"/>
</dbReference>
<reference evidence="2 3" key="1">
    <citation type="submission" date="2019-03" db="EMBL/GenBank/DDBJ databases">
        <title>Genomic Encyclopedia of Type Strains, Phase III (KMG-III): the genomes of soil and plant-associated and newly described type strains.</title>
        <authorList>
            <person name="Whitman W."/>
        </authorList>
    </citation>
    <scope>NUCLEOTIDE SEQUENCE [LARGE SCALE GENOMIC DNA]</scope>
    <source>
        <strain evidence="2 3">VKM Ac-2527</strain>
    </source>
</reference>
<proteinExistence type="predicted"/>
<accession>A0A4R6KIA0</accession>
<sequence>MTENRVTVRRAVESDDAVLLAIDSFAWDASSGFPSFGAADHDTFFTEARGPDAHLVAEIDGNVVGYLRLENKYPFEEGAGVLAINGVAVTASARGQGVGSALLDAATAEGKRRGARKLTLNVHSTNLGARRLYERHGYVIEGTHPQEFLIEGNYIDKLSLAKFL</sequence>
<keyword evidence="3" id="KW-1185">Reference proteome</keyword>
<protein>
    <submittedName>
        <fullName evidence="2">Ribosomal protein S18 acetylase RimI-like enzyme</fullName>
    </submittedName>
</protein>
<dbReference type="EMBL" id="SNWQ01000006">
    <property type="protein sequence ID" value="TDO49400.1"/>
    <property type="molecule type" value="Genomic_DNA"/>
</dbReference>
<dbReference type="CDD" id="cd04301">
    <property type="entry name" value="NAT_SF"/>
    <property type="match status" value="1"/>
</dbReference>
<evidence type="ECO:0000313" key="2">
    <source>
        <dbReference type="EMBL" id="TDO49400.1"/>
    </source>
</evidence>
<evidence type="ECO:0000313" key="3">
    <source>
        <dbReference type="Proteomes" id="UP000295388"/>
    </source>
</evidence>
<keyword evidence="2" id="KW-0687">Ribonucleoprotein</keyword>
<dbReference type="SUPFAM" id="SSF55729">
    <property type="entry name" value="Acyl-CoA N-acyltransferases (Nat)"/>
    <property type="match status" value="1"/>
</dbReference>
<dbReference type="Gene3D" id="3.40.630.30">
    <property type="match status" value="1"/>
</dbReference>
<dbReference type="AlphaFoldDB" id="A0A4R6KIA0"/>
<gene>
    <name evidence="2" type="ORF">EV643_106372</name>
</gene>
<dbReference type="PANTHER" id="PTHR43072">
    <property type="entry name" value="N-ACETYLTRANSFERASE"/>
    <property type="match status" value="1"/>
</dbReference>
<comment type="caution">
    <text evidence="2">The sequence shown here is derived from an EMBL/GenBank/DDBJ whole genome shotgun (WGS) entry which is preliminary data.</text>
</comment>
<feature type="domain" description="N-acetyltransferase" evidence="1">
    <location>
        <begin position="6"/>
        <end position="164"/>
    </location>
</feature>
<dbReference type="PROSITE" id="PS51186">
    <property type="entry name" value="GNAT"/>
    <property type="match status" value="1"/>
</dbReference>
<evidence type="ECO:0000259" key="1">
    <source>
        <dbReference type="PROSITE" id="PS51186"/>
    </source>
</evidence>
<dbReference type="InterPro" id="IPR000182">
    <property type="entry name" value="GNAT_dom"/>
</dbReference>
<keyword evidence="2" id="KW-0689">Ribosomal protein</keyword>
<dbReference type="Proteomes" id="UP000295388">
    <property type="component" value="Unassembled WGS sequence"/>
</dbReference>
<dbReference type="GO" id="GO:0005840">
    <property type="term" value="C:ribosome"/>
    <property type="evidence" value="ECO:0007669"/>
    <property type="project" value="UniProtKB-KW"/>
</dbReference>
<dbReference type="GO" id="GO:0016747">
    <property type="term" value="F:acyltransferase activity, transferring groups other than amino-acyl groups"/>
    <property type="evidence" value="ECO:0007669"/>
    <property type="project" value="InterPro"/>
</dbReference>
<organism evidence="2 3">
    <name type="scientific">Kribbella caucasensis</name>
    <dbReference type="NCBI Taxonomy" id="2512215"/>
    <lineage>
        <taxon>Bacteria</taxon>
        <taxon>Bacillati</taxon>
        <taxon>Actinomycetota</taxon>
        <taxon>Actinomycetes</taxon>
        <taxon>Propionibacteriales</taxon>
        <taxon>Kribbellaceae</taxon>
        <taxon>Kribbella</taxon>
    </lineage>
</organism>
<dbReference type="OrthoDB" id="9802340at2"/>
<dbReference type="InterPro" id="IPR016181">
    <property type="entry name" value="Acyl_CoA_acyltransferase"/>
</dbReference>
<name>A0A4R6KIA0_9ACTN</name>